<feature type="region of interest" description="Disordered" evidence="2">
    <location>
        <begin position="2742"/>
        <end position="2777"/>
    </location>
</feature>
<feature type="compositionally biased region" description="Polar residues" evidence="2">
    <location>
        <begin position="972"/>
        <end position="986"/>
    </location>
</feature>
<feature type="region of interest" description="Disordered" evidence="2">
    <location>
        <begin position="1997"/>
        <end position="2141"/>
    </location>
</feature>
<evidence type="ECO:0000313" key="6">
    <source>
        <dbReference type="RefSeq" id="XP_020854113.1"/>
    </source>
</evidence>
<feature type="region of interest" description="Disordered" evidence="2">
    <location>
        <begin position="1093"/>
        <end position="1164"/>
    </location>
</feature>
<feature type="region of interest" description="Disordered" evidence="2">
    <location>
        <begin position="445"/>
        <end position="467"/>
    </location>
</feature>
<feature type="compositionally biased region" description="Polar residues" evidence="2">
    <location>
        <begin position="3029"/>
        <end position="3043"/>
    </location>
</feature>
<feature type="compositionally biased region" description="Basic and acidic residues" evidence="2">
    <location>
        <begin position="2094"/>
        <end position="2103"/>
    </location>
</feature>
<feature type="compositionally biased region" description="Polar residues" evidence="2">
    <location>
        <begin position="1744"/>
        <end position="1753"/>
    </location>
</feature>
<dbReference type="GeneID" id="110216595"/>
<feature type="compositionally biased region" description="Basic and acidic residues" evidence="2">
    <location>
        <begin position="1209"/>
        <end position="1218"/>
    </location>
</feature>
<evidence type="ECO:0000256" key="2">
    <source>
        <dbReference type="SAM" id="MobiDB-lite"/>
    </source>
</evidence>
<feature type="compositionally biased region" description="Polar residues" evidence="2">
    <location>
        <begin position="100"/>
        <end position="117"/>
    </location>
</feature>
<dbReference type="CDD" id="cd00063">
    <property type="entry name" value="FN3"/>
    <property type="match status" value="2"/>
</dbReference>
<feature type="region of interest" description="Disordered" evidence="2">
    <location>
        <begin position="3262"/>
        <end position="3282"/>
    </location>
</feature>
<dbReference type="CTD" id="202333"/>
<feature type="region of interest" description="Disordered" evidence="2">
    <location>
        <begin position="2589"/>
        <end position="2609"/>
    </location>
</feature>
<feature type="compositionally biased region" description="Polar residues" evidence="2">
    <location>
        <begin position="2395"/>
        <end position="2409"/>
    </location>
</feature>
<feature type="compositionally biased region" description="Basic and acidic residues" evidence="2">
    <location>
        <begin position="1864"/>
        <end position="1878"/>
    </location>
</feature>
<feature type="compositionally biased region" description="Basic and acidic residues" evidence="2">
    <location>
        <begin position="1463"/>
        <end position="1482"/>
    </location>
</feature>
<feature type="domain" description="Fibronectin type-III" evidence="4">
    <location>
        <begin position="3617"/>
        <end position="3714"/>
    </location>
</feature>
<dbReference type="InterPro" id="IPR043136">
    <property type="entry name" value="B30.2/SPRY_sf"/>
</dbReference>
<feature type="domain" description="B30.2/SPRY" evidence="3">
    <location>
        <begin position="3789"/>
        <end position="3972"/>
    </location>
</feature>
<dbReference type="PROSITE" id="PS50853">
    <property type="entry name" value="FN3"/>
    <property type="match status" value="2"/>
</dbReference>
<dbReference type="SMART" id="SM00449">
    <property type="entry name" value="SPRY"/>
    <property type="match status" value="1"/>
</dbReference>
<dbReference type="Pfam" id="PF00041">
    <property type="entry name" value="fn3"/>
    <property type="match status" value="1"/>
</dbReference>
<gene>
    <name evidence="6" type="primary">CMYA5</name>
</gene>
<dbReference type="PANTHER" id="PTHR24099:SF7">
    <property type="entry name" value="CARDIOMYOPATHY-ASSOCIATED PROTEIN 5"/>
    <property type="match status" value="1"/>
</dbReference>
<dbReference type="InterPro" id="IPR036116">
    <property type="entry name" value="FN3_sf"/>
</dbReference>
<sequence>MESAQYDPAPTSDSYLGSEEETELETEEESEGEEETTAETEEELDSSRLTDQNEEDKTKQQCIISDPSFSMVTVQREDSGITWETSSSRSSTPWASESSLTSDMYSMEGSTVSSPPGNISFILDEGKKVRKRTRKSSSKHGSPALRRKGGKKRHSLEGQEDVPANAKDKASISDGKSKQEKSSIGAYDKNRKKKTISNTPPITGAIYKEHKPLVLRPVYIGTVQYKIKMFNSVKEEIIPLQFYGTLPKGYVIKEINYRKGKDASITLEPDVTNQDPSIASKASKPMTQNIESNKEKQLSPPWREAMSKESRPVPSFLKDIEKPKEADSYSPLNAAAACVLKHTVSSYSSNETMVPQSLPLSASTLPVEEASMQEIQMDSPDAATSELMAPKMEKEEFKADMQQAVVSSPTLSMPPSFVDEVREEERESDLLATAATYISETLTSTKAEEEAFESDSPVTEASAPGPFGIKVNNLGLSSLEKEEPVFPTGEGEMEETKPESSVSLSEPPALGKMKEEEEGVSLPITSGPEFEPSYVSEEEIIEIDYPESLSPSENAIPPHLVHERERKEAEPDLPLLATSTSEHVALLEKEREEIGPISPDSDFASEFSSLSYSTHELEEKETKPVSPPAVISASEYEILSEEETMPHSPEFTSVSEYSTYPTVEEESTGCETPTHLASTSEATIFSEEETLESECYTPDSTSASEYSVPVYAAQEQKEETSQQTPLNSVAAAEHMIISEEEKDYIGPFSPDSAFASEYSFSPHEVRESEKEEFERDYPPCSTSPSEHTILTEEENEEIEPFSPDSASDFSVPLYITPEPEKKDDESGSLQTAISVSEYSIFSEAEKEETETQAPTMPEPQHTILSQRQKAQHSSSVPGSEQLNLPPSTAEVEKGEVKPSSQTTSLSVSEYLILSQKRNIEGLSQVLESEHSISPSSTDEREKEETKPDPSVPAFMKAGSSEKEKIKPVLPETSVTRPQESIPAESTQEVKKELGLELAHAQKGASDHLSFSKVSKEEITSNSQVTPPEYPASLQHKEMEPHSPKAPEYVMEPSVAPGEAGKKVVCEPPVPQQETSLKNKENLKDMQKAKSLAGLVVSRTETKEKIREDEEQAVVPESQHLVLSESKKEETPPPPELKFSSLSEEDKKEIGPDSPQATVSELKPSLLPKVVKEEIQSDSPLPTTSVFDSVLSKASKEEVDHSSPLTEHLVLNEKEKKVGEPGLSPIETTASKSPIWPKVHKEEVNFHASPNARYSAEHAVLSEVGKEEEKPGSPVPEHSASSKAGSDQGVPPVTVTAPECSTLSKKQASESSDPASMIGGSVPPYMAVEIERKDTKLPSSKTVISASDQGVPSQEKEEIKYPPHELETLETEELSMKSVTPTGERSRQEPGMLISDKSDLPSEKPAVPSSSLPVEPEKTGMLPDALELSGAVSELSHDLVSESEHRDAKLEISLTSETGSSVLERAKSEAKTREEGKQEHKPFSAEVASMASDKSVASFIEKENPEPQQDHFSFKELLQESRDLADSNKGEKQKGHPLTSIENLAPQGAGDILTKANEDTTQTHSFHMSENVPEPSKMASSDLSEEQAKQETILCPDDVGNLLELSIPSLNSPLADQQDISTKSHSFAEANLPLEESKSIVTIEPGDVMDAKDSLPLQKEGSWLLKEPSQEQASPDKERVLESGQPCSSATDGRLSGHLTSAPPEKKQTYEHTKPESFYPAKEPALSAEGPSSPLGRSDDHGEKLTTQTYSSPEIQVAEEPRGTVLVENIARPEAKGKQLSLSVDSESVIPEKLGTEEDGQEKFTPASESTTKIRTQVSGDPIMKQVKPEIIPSSVKATSRLAEDSVTALGSEKEELGITSYSSTEKRLLKESKADASKVVENADEAQQSESEKPLPEATISMHEKSKLSLIQSGEITAPLDSPKIINKVPEQAEIAAPSTVTNGKAKKGISSFTSWMARLFFGASAPENDVDEKEAQPSPAADTAVLEEEVKMTLSAATEDFNEAEKPALSPLSVSGLSPEKEPKVIVIKASEEREQKEIPLTLPNQVDKEPSKLTLLRGEKASQKSEPLPTHHLPESGLLSEAESRTALTESGKPRQSKEEPMFLLAVEETPPDLSKPISGSVIEEHKIPENRKEEMQPLSGIEVEMPSELASIKVTSAQNRTYLENQPPVLGKQLVLEEAENGAPVHITGENRVQKAEIYTHSETSQLTEESKNVLTYLNEQHDQEKTLFSAVEVDQVIWSAKSTPSEFASERTMKESAKLESRTLTMEESKDSLIKVGDDRPEKEMPKAVSSTFYDDEPNLKTISSTDEEKVLEQKPYRITEKAVLAEKSEMAVPLILRETKEIRMAGLLRESELHKAEYSKEAVVQFCENKEDRGMVAKIPTEVSIVSEVPKSTASIPSENQLTSAERGMREDSKPHPILESREVSEELGMTLGSSVDESQPLSFAKADFFKESQIVSAGPTERNKEESCQSPLTEKEKLILGRSDAVTVSLEKEGEQKVSLPNLSPGENNQMTPTYSAGGTNFASEESTIPFGISHDESENLKNQAYSLAKAKSVTGESQMVLSVAHPETKETKTVGIQPTSLSETDSLEEKTRTFIPSSPGHRVEVDQEDICALPDIGSLMSKISSHNEEKEQYFLSSDISHAMAKPSKEALPGITKESKKQEPQPKLGIFGKLVSRESKITLDRPFDETENLDQLSSFQEAIFSPVKSPAVISVSSPAVNVSEISEISPPELTVASQAHQTKDGTPDSPMPPTFVSKQVSDSQTKPMGDLQVDRPYPSAIRDSDHVTCDIPSTNDEAISSTEGIAKEPENLFVKDGAFAAPVVTSKPPGLTEDQKNAFSIISEGCEILNIHAPAFISSVDEEECEKMQDKLEYLEEKTSQSIRPFHDGSKVTIAQETEMRNESHADHLDADVSLEKGQMQEKTHLAEEDTSTDSDVAFSYHTMPSDVDYFEKYTLIDYNITPEPLKKESFEKQDIEREPQKKVPEETISFPESSADKTLEYEFDLVKLDESFYGMEKDDSKVSYTESHPSLPTLRSTDSETPRDVARDVESKSPGMPLFNAEEGVLSRTQLFPTEVKAINPELLEEPPALAFLYKDLYEEAVGDKKQEGETTSDRESLNSDASFPSRHSDAEEGTGIYFEKYILKDDILHDASGYQKDQSQPLEEKPVGKDDSCQLIAGEGEVWGRFGTILGERSMEEEQKAMFSEGELRSSVETCKDGELQGKVPITEEVQLASQKISYAVPFQDKHHILERVDEPDGQGNEEENASPEASQHFPVEVSYPEEELMSGATPAPESLQVEPQLSVPAEMTEARPCSSPVQDEYEFAELMNYEVVTQEDLLSDDLFSESTPEDVLSQGKKSFELIGENDEFAKQAEQIKSVLQKDSGSEIVEPERLLAEVKDAQKETKKSQIDTYCYTCKCPISAIDKIFGAHKDHEVAALDTAIDVVKIQLGEFLENLKEKSLKIEAFVTEIESFFNTIEENCSKNEKRLEEQNEEMMKKVLAQYDEKAQSFEEVKKRKMEYLHEQMVNFLQSMDTAKETLETIVKEAEELDETVFLTSFKEINDRLLSAMESTASLENVPTAFSLFEHYDDSSTRSDQMLKHVAVPQPPILEPQEPNSATSTTITVYWSVRKEDVIDSFQVYCMEEPQEDSEANDLVEEYRLTVKESYCLFEDLEPGRCYQVWVMAVNFTGCSLPSERATFKTAPSTPIIKAEECTVCWNTAIIRWSSANPGAADAYTLEYCRQHSPEGEGLRSYSGIKGFQLKVNLQPNDNYFFYAKAVNAFGTSEQSEAALISTRGTRFLLLRETAHPALQISSDGTVIRLTERRRLTATPSVLGEQLPACGQHYWETTVTDCPAYRLGICSSSNTQSVALGQGDASWYMHCSEPQRYTFFSNGTVSNVHVTEHPVRVGILLDYSNQRLLFINAESGQLLFTIRHRFTGPIHPAFALEKPGQFTLHLGKEPPDFLRHK</sequence>
<dbReference type="InterPro" id="IPR001870">
    <property type="entry name" value="B30.2/SPRY"/>
</dbReference>
<dbReference type="PROSITE" id="PS50188">
    <property type="entry name" value="B302_SPRY"/>
    <property type="match status" value="1"/>
</dbReference>
<proteinExistence type="predicted"/>
<feature type="compositionally biased region" description="Basic and acidic residues" evidence="2">
    <location>
        <begin position="2020"/>
        <end position="2039"/>
    </location>
</feature>
<reference evidence="6" key="1">
    <citation type="submission" date="2025-08" db="UniProtKB">
        <authorList>
            <consortium name="RefSeq"/>
        </authorList>
    </citation>
    <scope>IDENTIFICATION</scope>
    <source>
        <tissue evidence="6">Spleen</tissue>
    </source>
</reference>
<dbReference type="InterPro" id="IPR013783">
    <property type="entry name" value="Ig-like_fold"/>
</dbReference>
<feature type="compositionally biased region" description="Polar residues" evidence="2">
    <location>
        <begin position="862"/>
        <end position="886"/>
    </location>
</feature>
<name>A0A6P5L7V2_PHACI</name>
<feature type="compositionally biased region" description="Basic and acidic residues" evidence="2">
    <location>
        <begin position="763"/>
        <end position="777"/>
    </location>
</feature>
<dbReference type="Gene3D" id="2.60.40.10">
    <property type="entry name" value="Immunoglobulins"/>
    <property type="match status" value="2"/>
</dbReference>
<feature type="region of interest" description="Disordered" evidence="2">
    <location>
        <begin position="2395"/>
        <end position="2419"/>
    </location>
</feature>
<feature type="compositionally biased region" description="Basic and acidic residues" evidence="2">
    <location>
        <begin position="1703"/>
        <end position="1714"/>
    </location>
</feature>
<feature type="compositionally biased region" description="Basic and acidic residues" evidence="2">
    <location>
        <begin position="1353"/>
        <end position="1366"/>
    </location>
</feature>
<feature type="region of interest" description="Disordered" evidence="2">
    <location>
        <begin position="1560"/>
        <end position="1589"/>
    </location>
</feature>
<feature type="compositionally biased region" description="Basic and acidic residues" evidence="2">
    <location>
        <begin position="1499"/>
        <end position="1533"/>
    </location>
</feature>
<dbReference type="Gene3D" id="3.30.160.60">
    <property type="entry name" value="Classic Zinc Finger"/>
    <property type="match status" value="1"/>
</dbReference>
<dbReference type="SUPFAM" id="SSF49265">
    <property type="entry name" value="Fibronectin type III"/>
    <property type="match status" value="1"/>
</dbReference>
<dbReference type="Gene3D" id="2.60.120.920">
    <property type="match status" value="1"/>
</dbReference>
<feature type="compositionally biased region" description="Polar residues" evidence="2">
    <location>
        <begin position="1612"/>
        <end position="1624"/>
    </location>
</feature>
<dbReference type="RefSeq" id="XP_020854113.1">
    <property type="nucleotide sequence ID" value="XM_020998454.1"/>
</dbReference>
<feature type="compositionally biased region" description="Polar residues" evidence="2">
    <location>
        <begin position="898"/>
        <end position="907"/>
    </location>
</feature>
<feature type="region of interest" description="Disordered" evidence="2">
    <location>
        <begin position="1190"/>
        <end position="1234"/>
    </location>
</feature>
<feature type="compositionally biased region" description="Polar residues" evidence="2">
    <location>
        <begin position="2762"/>
        <end position="2772"/>
    </location>
</feature>
<keyword evidence="1" id="KW-0175">Coiled coil</keyword>
<feature type="compositionally biased region" description="Basic residues" evidence="2">
    <location>
        <begin position="145"/>
        <end position="154"/>
    </location>
</feature>
<feature type="domain" description="Fibronectin type-III" evidence="4">
    <location>
        <begin position="3715"/>
        <end position="3807"/>
    </location>
</feature>
<feature type="region of interest" description="Disordered" evidence="2">
    <location>
        <begin position="267"/>
        <end position="311"/>
    </location>
</feature>
<feature type="compositionally biased region" description="Basic residues" evidence="2">
    <location>
        <begin position="128"/>
        <end position="138"/>
    </location>
</feature>
<dbReference type="SUPFAM" id="SSF57845">
    <property type="entry name" value="B-box zinc-binding domain"/>
    <property type="match status" value="1"/>
</dbReference>
<evidence type="ECO:0000256" key="1">
    <source>
        <dbReference type="ARBA" id="ARBA00023054"/>
    </source>
</evidence>
<evidence type="ECO:0000259" key="3">
    <source>
        <dbReference type="PROSITE" id="PS50188"/>
    </source>
</evidence>
<feature type="region of interest" description="Disordered" evidence="2">
    <location>
        <begin position="1650"/>
        <end position="1760"/>
    </location>
</feature>
<feature type="region of interest" description="Disordered" evidence="2">
    <location>
        <begin position="1790"/>
        <end position="1810"/>
    </location>
</feature>
<feature type="region of interest" description="Disordered" evidence="2">
    <location>
        <begin position="759"/>
        <end position="907"/>
    </location>
</feature>
<dbReference type="PANTHER" id="PTHR24099">
    <property type="entry name" value="E3 UBIQUITIN-PROTEIN LIGASE TRIM36-RELATED"/>
    <property type="match status" value="1"/>
</dbReference>
<dbReference type="InterPro" id="IPR013320">
    <property type="entry name" value="ConA-like_dom_sf"/>
</dbReference>
<feature type="compositionally biased region" description="Basic and acidic residues" evidence="2">
    <location>
        <begin position="937"/>
        <end position="947"/>
    </location>
</feature>
<dbReference type="Pfam" id="PF00622">
    <property type="entry name" value="SPRY"/>
    <property type="match status" value="1"/>
</dbReference>
<dbReference type="GO" id="GO:0005737">
    <property type="term" value="C:cytoplasm"/>
    <property type="evidence" value="ECO:0007669"/>
    <property type="project" value="TreeGrafter"/>
</dbReference>
<evidence type="ECO:0000313" key="5">
    <source>
        <dbReference type="Proteomes" id="UP000515140"/>
    </source>
</evidence>
<feature type="region of interest" description="Disordered" evidence="2">
    <location>
        <begin position="1256"/>
        <end position="1422"/>
    </location>
</feature>
<dbReference type="InterPro" id="IPR050617">
    <property type="entry name" value="E3_ligase_FN3/SPRY"/>
</dbReference>
<organism evidence="5 6">
    <name type="scientific">Phascolarctos cinereus</name>
    <name type="common">Koala</name>
    <dbReference type="NCBI Taxonomy" id="38626"/>
    <lineage>
        <taxon>Eukaryota</taxon>
        <taxon>Metazoa</taxon>
        <taxon>Chordata</taxon>
        <taxon>Craniata</taxon>
        <taxon>Vertebrata</taxon>
        <taxon>Euteleostomi</taxon>
        <taxon>Mammalia</taxon>
        <taxon>Metatheria</taxon>
        <taxon>Diprotodontia</taxon>
        <taxon>Phascolarctidae</taxon>
        <taxon>Phascolarctos</taxon>
    </lineage>
</organism>
<feature type="compositionally biased region" description="Basic and acidic residues" evidence="2">
    <location>
        <begin position="3110"/>
        <end position="3125"/>
    </location>
</feature>
<protein>
    <submittedName>
        <fullName evidence="6">Cardiomyopathy-associated protein 5</fullName>
    </submittedName>
</protein>
<feature type="compositionally biased region" description="Polar residues" evidence="2">
    <location>
        <begin position="1298"/>
        <end position="1313"/>
    </location>
</feature>
<feature type="compositionally biased region" description="Polar residues" evidence="2">
    <location>
        <begin position="1336"/>
        <end position="1351"/>
    </location>
</feature>
<feature type="compositionally biased region" description="Acidic residues" evidence="2">
    <location>
        <begin position="3264"/>
        <end position="3274"/>
    </location>
</feature>
<feature type="compositionally biased region" description="Polar residues" evidence="2">
    <location>
        <begin position="60"/>
        <end position="73"/>
    </location>
</feature>
<feature type="compositionally biased region" description="Basic and acidic residues" evidence="2">
    <location>
        <begin position="2048"/>
        <end position="2065"/>
    </location>
</feature>
<evidence type="ECO:0000259" key="4">
    <source>
        <dbReference type="PROSITE" id="PS50853"/>
    </source>
</evidence>
<dbReference type="SUPFAM" id="SSF49899">
    <property type="entry name" value="Concanavalin A-like lectins/glucanases"/>
    <property type="match status" value="1"/>
</dbReference>
<keyword evidence="5" id="KW-1185">Reference proteome</keyword>
<feature type="region of interest" description="Disordered" evidence="2">
    <location>
        <begin position="1612"/>
        <end position="1637"/>
    </location>
</feature>
<dbReference type="SMART" id="SM00060">
    <property type="entry name" value="FN3"/>
    <property type="match status" value="2"/>
</dbReference>
<feature type="compositionally biased region" description="Polar residues" evidence="2">
    <location>
        <begin position="827"/>
        <end position="839"/>
    </location>
</feature>
<feature type="region of interest" description="Disordered" evidence="2">
    <location>
        <begin position="1"/>
        <end position="203"/>
    </location>
</feature>
<feature type="compositionally biased region" description="Low complexity" evidence="2">
    <location>
        <begin position="80"/>
        <end position="99"/>
    </location>
</feature>
<feature type="compositionally biased region" description="Polar residues" evidence="2">
    <location>
        <begin position="650"/>
        <end position="661"/>
    </location>
</feature>
<feature type="region of interest" description="Disordered" evidence="2">
    <location>
        <begin position="642"/>
        <end position="676"/>
    </location>
</feature>
<feature type="region of interest" description="Disordered" evidence="2">
    <location>
        <begin position="1436"/>
        <end position="1545"/>
    </location>
</feature>
<feature type="compositionally biased region" description="Basic and acidic residues" evidence="2">
    <location>
        <begin position="3044"/>
        <end position="3058"/>
    </location>
</feature>
<feature type="compositionally biased region" description="Basic and acidic residues" evidence="2">
    <location>
        <begin position="1034"/>
        <end position="1044"/>
    </location>
</feature>
<dbReference type="FunCoup" id="A0A6P5L7V2">
    <property type="interactions" value="688"/>
</dbReference>
<feature type="region of interest" description="Disordered" evidence="2">
    <location>
        <begin position="1861"/>
        <end position="1898"/>
    </location>
</feature>
<feature type="compositionally biased region" description="Basic and acidic residues" evidence="2">
    <location>
        <begin position="2125"/>
        <end position="2138"/>
    </location>
</feature>
<dbReference type="Proteomes" id="UP000515140">
    <property type="component" value="Unplaced"/>
</dbReference>
<feature type="region of interest" description="Disordered" evidence="2">
    <location>
        <begin position="3110"/>
        <end position="3138"/>
    </location>
</feature>
<dbReference type="InParanoid" id="A0A6P5L7V2"/>
<feature type="compositionally biased region" description="Basic and acidic residues" evidence="2">
    <location>
        <begin position="166"/>
        <end position="181"/>
    </location>
</feature>
<feature type="compositionally biased region" description="Acidic residues" evidence="2">
    <location>
        <begin position="18"/>
        <end position="44"/>
    </location>
</feature>
<feature type="region of interest" description="Disordered" evidence="2">
    <location>
        <begin position="3026"/>
        <end position="3066"/>
    </location>
</feature>
<feature type="region of interest" description="Disordered" evidence="2">
    <location>
        <begin position="924"/>
        <end position="1081"/>
    </location>
</feature>
<dbReference type="InterPro" id="IPR003961">
    <property type="entry name" value="FN3_dom"/>
</dbReference>
<accession>A0A6P5L7V2</accession>
<dbReference type="InterPro" id="IPR003877">
    <property type="entry name" value="SPRY_dom"/>
</dbReference>
<feature type="compositionally biased region" description="Basic and acidic residues" evidence="2">
    <location>
        <begin position="1436"/>
        <end position="1449"/>
    </location>
</feature>
<dbReference type="KEGG" id="pcw:110216595"/>
<feature type="region of interest" description="Disordered" evidence="2">
    <location>
        <begin position="482"/>
        <end position="533"/>
    </location>
</feature>